<feature type="transmembrane region" description="Helical" evidence="1">
    <location>
        <begin position="178"/>
        <end position="203"/>
    </location>
</feature>
<dbReference type="EMBL" id="HBEP01038098">
    <property type="protein sequence ID" value="CAD8511940.1"/>
    <property type="molecule type" value="Transcribed_RNA"/>
</dbReference>
<keyword evidence="2" id="KW-0732">Signal</keyword>
<reference evidence="3" key="1">
    <citation type="submission" date="2021-01" db="EMBL/GenBank/DDBJ databases">
        <authorList>
            <person name="Corre E."/>
            <person name="Pelletier E."/>
            <person name="Niang G."/>
            <person name="Scheremetjew M."/>
            <person name="Finn R."/>
            <person name="Kale V."/>
            <person name="Holt S."/>
            <person name="Cochrane G."/>
            <person name="Meng A."/>
            <person name="Brown T."/>
            <person name="Cohen L."/>
        </authorList>
    </citation>
    <scope>NUCLEOTIDE SEQUENCE</scope>
    <source>
        <strain evidence="3">CCMP1374</strain>
    </source>
</reference>
<sequence>MMASAAAFLAVSVAAAGCSVHQECGHCLDATDDDNDSCFWCYSTKSCQAVNPTIAALLEGKTFNGCADYGLDRATCACRPTVYSSCAQCATAEHPSCVWMPNGTMTTTIQLTSGGAVMGSKSWAAPMGGRCMVGTGFGPTGVELGANMSFVNDLGTLSAAYTVTPSEWYWAQCKVPSFWMALVLIAVGASVFCGIGCLCRYCSRRRWRRRQVRNDGAREAILVYQPGGWRESTTTG</sequence>
<keyword evidence="1" id="KW-0472">Membrane</keyword>
<organism evidence="3">
    <name type="scientific">Phaeocystis antarctica</name>
    <dbReference type="NCBI Taxonomy" id="33657"/>
    <lineage>
        <taxon>Eukaryota</taxon>
        <taxon>Haptista</taxon>
        <taxon>Haptophyta</taxon>
        <taxon>Prymnesiophyceae</taxon>
        <taxon>Phaeocystales</taxon>
        <taxon>Phaeocystaceae</taxon>
        <taxon>Phaeocystis</taxon>
    </lineage>
</organism>
<evidence type="ECO:0000313" key="3">
    <source>
        <dbReference type="EMBL" id="CAD8511940.1"/>
    </source>
</evidence>
<name>A0A7S0I5Y5_9EUKA</name>
<feature type="chain" id="PRO_5031404786" description="PSI domain-containing protein" evidence="2">
    <location>
        <begin position="17"/>
        <end position="236"/>
    </location>
</feature>
<evidence type="ECO:0000256" key="2">
    <source>
        <dbReference type="SAM" id="SignalP"/>
    </source>
</evidence>
<evidence type="ECO:0008006" key="4">
    <source>
        <dbReference type="Google" id="ProtNLM"/>
    </source>
</evidence>
<accession>A0A7S0I5Y5</accession>
<protein>
    <recommendedName>
        <fullName evidence="4">PSI domain-containing protein</fullName>
    </recommendedName>
</protein>
<keyword evidence="1" id="KW-0812">Transmembrane</keyword>
<proteinExistence type="predicted"/>
<dbReference type="AlphaFoldDB" id="A0A7S0I5Y5"/>
<gene>
    <name evidence="3" type="ORF">PANT1444_LOCUS21597</name>
</gene>
<evidence type="ECO:0000256" key="1">
    <source>
        <dbReference type="SAM" id="Phobius"/>
    </source>
</evidence>
<keyword evidence="1" id="KW-1133">Transmembrane helix</keyword>
<feature type="signal peptide" evidence="2">
    <location>
        <begin position="1"/>
        <end position="16"/>
    </location>
</feature>